<name>A0A9W6LYS6_9MICO</name>
<evidence type="ECO:0000313" key="2">
    <source>
        <dbReference type="EMBL" id="GLJ75150.1"/>
    </source>
</evidence>
<keyword evidence="3" id="KW-1185">Reference proteome</keyword>
<feature type="compositionally biased region" description="Acidic residues" evidence="1">
    <location>
        <begin position="238"/>
        <end position="252"/>
    </location>
</feature>
<dbReference type="EMBL" id="BSEN01000002">
    <property type="protein sequence ID" value="GLJ75150.1"/>
    <property type="molecule type" value="Genomic_DNA"/>
</dbReference>
<evidence type="ECO:0000313" key="3">
    <source>
        <dbReference type="Proteomes" id="UP001142372"/>
    </source>
</evidence>
<protein>
    <submittedName>
        <fullName evidence="2">Uncharacterized protein</fullName>
    </submittedName>
</protein>
<gene>
    <name evidence="2" type="ORF">GCM10017584_07230</name>
</gene>
<reference evidence="2" key="2">
    <citation type="submission" date="2023-01" db="EMBL/GenBank/DDBJ databases">
        <authorList>
            <person name="Sun Q."/>
            <person name="Evtushenko L."/>
        </authorList>
    </citation>
    <scope>NUCLEOTIDE SEQUENCE</scope>
    <source>
        <strain evidence="2">VKM Ac-1401</strain>
    </source>
</reference>
<evidence type="ECO:0000256" key="1">
    <source>
        <dbReference type="SAM" id="MobiDB-lite"/>
    </source>
</evidence>
<reference evidence="2" key="1">
    <citation type="journal article" date="2014" name="Int. J. Syst. Evol. Microbiol.">
        <title>Complete genome sequence of Corynebacterium casei LMG S-19264T (=DSM 44701T), isolated from a smear-ripened cheese.</title>
        <authorList>
            <consortium name="US DOE Joint Genome Institute (JGI-PGF)"/>
            <person name="Walter F."/>
            <person name="Albersmeier A."/>
            <person name="Kalinowski J."/>
            <person name="Ruckert C."/>
        </authorList>
    </citation>
    <scope>NUCLEOTIDE SEQUENCE</scope>
    <source>
        <strain evidence="2">VKM Ac-1401</strain>
    </source>
</reference>
<dbReference type="Proteomes" id="UP001142372">
    <property type="component" value="Unassembled WGS sequence"/>
</dbReference>
<feature type="compositionally biased region" description="Acidic residues" evidence="1">
    <location>
        <begin position="218"/>
        <end position="230"/>
    </location>
</feature>
<organism evidence="2 3">
    <name type="scientific">Leifsonia poae</name>
    <dbReference type="NCBI Taxonomy" id="110933"/>
    <lineage>
        <taxon>Bacteria</taxon>
        <taxon>Bacillati</taxon>
        <taxon>Actinomycetota</taxon>
        <taxon>Actinomycetes</taxon>
        <taxon>Micrococcales</taxon>
        <taxon>Microbacteriaceae</taxon>
        <taxon>Leifsonia</taxon>
    </lineage>
</organism>
<sequence>MKIVLDRVAKGARNAALPPTSASFQTGEVTLARAETEQRPTVLGLIASGRMRPDAGTVTIDGSADYSAMRKRIALIDAPDVCEPAPDVTVAGIVAEELMFAGRASNPIAVNRALNELGVSEFARYAIGTIPPTVRIRLLAELALMRDGVEGLVITSPDRHGGDPNEWWELARRLAARDIAILIVAGDASAAAIAASSLVARLDDATTPRTLAARVEPAADEAAEAAEADDADRAAADTFDEDPGRDDTDELPDLIVAPAHSGATLADIALTESELHATALAEDPE</sequence>
<feature type="region of interest" description="Disordered" evidence="1">
    <location>
        <begin position="216"/>
        <end position="256"/>
    </location>
</feature>
<dbReference type="AlphaFoldDB" id="A0A9W6LYS6"/>
<dbReference type="RefSeq" id="WP_271175837.1">
    <property type="nucleotide sequence ID" value="NZ_BAAAJO010000001.1"/>
</dbReference>
<accession>A0A9W6LYS6</accession>
<comment type="caution">
    <text evidence="2">The sequence shown here is derived from an EMBL/GenBank/DDBJ whole genome shotgun (WGS) entry which is preliminary data.</text>
</comment>
<proteinExistence type="predicted"/>